<feature type="domain" description="HTH marR-type" evidence="1">
    <location>
        <begin position="17"/>
        <end position="149"/>
    </location>
</feature>
<dbReference type="GO" id="GO:0006950">
    <property type="term" value="P:response to stress"/>
    <property type="evidence" value="ECO:0007669"/>
    <property type="project" value="TreeGrafter"/>
</dbReference>
<dbReference type="PANTHER" id="PTHR33164:SF105">
    <property type="entry name" value="TRANSCRIPTIONAL REPRESSOR PROTEIN-RELATED"/>
    <property type="match status" value="1"/>
</dbReference>
<dbReference type="GO" id="GO:0003677">
    <property type="term" value="F:DNA binding"/>
    <property type="evidence" value="ECO:0007669"/>
    <property type="project" value="UniProtKB-KW"/>
</dbReference>
<dbReference type="Pfam" id="PF12802">
    <property type="entry name" value="MarR_2"/>
    <property type="match status" value="1"/>
</dbReference>
<reference evidence="2" key="4">
    <citation type="submission" date="2023-01" db="EMBL/GenBank/DDBJ databases">
        <title>Draft genome sequence of Methylobacterium brachythecii strain NBRC 107710.</title>
        <authorList>
            <person name="Sun Q."/>
            <person name="Mori K."/>
        </authorList>
    </citation>
    <scope>NUCLEOTIDE SEQUENCE</scope>
    <source>
        <strain evidence="2">NBRC 107710</strain>
    </source>
</reference>
<dbReference type="Proteomes" id="UP001156881">
    <property type="component" value="Unassembled WGS sequence"/>
</dbReference>
<dbReference type="SUPFAM" id="SSF46785">
    <property type="entry name" value="Winged helix' DNA-binding domain"/>
    <property type="match status" value="1"/>
</dbReference>
<dbReference type="SMART" id="SM00347">
    <property type="entry name" value="HTH_MARR"/>
    <property type="match status" value="1"/>
</dbReference>
<dbReference type="PROSITE" id="PS50995">
    <property type="entry name" value="HTH_MARR_2"/>
    <property type="match status" value="1"/>
</dbReference>
<proteinExistence type="predicted"/>
<gene>
    <name evidence="2" type="ORF">GCM10007884_29050</name>
    <name evidence="3" type="ORF">GGR33_004974</name>
</gene>
<dbReference type="InterPro" id="IPR036388">
    <property type="entry name" value="WH-like_DNA-bd_sf"/>
</dbReference>
<dbReference type="InterPro" id="IPR036390">
    <property type="entry name" value="WH_DNA-bd_sf"/>
</dbReference>
<sequence length="149" mass="16082">MAGPREITPDLARMVGEACIGTRIQRAARSVSRVYDAAFRTVGISGWQFTLLMTLAGPETPTINELAARLSLDPSTATTNLKVLERRGLVAVGVDESDRRVRRLTLTEAGRALIAEALPRWEEAQKESLGRLSAGEIGVLRKALAALAE</sequence>
<evidence type="ECO:0000313" key="5">
    <source>
        <dbReference type="Proteomes" id="UP001156881"/>
    </source>
</evidence>
<evidence type="ECO:0000313" key="4">
    <source>
        <dbReference type="Proteomes" id="UP000517759"/>
    </source>
</evidence>
<dbReference type="InterPro" id="IPR000835">
    <property type="entry name" value="HTH_MarR-typ"/>
</dbReference>
<dbReference type="GO" id="GO:0003700">
    <property type="term" value="F:DNA-binding transcription factor activity"/>
    <property type="evidence" value="ECO:0007669"/>
    <property type="project" value="InterPro"/>
</dbReference>
<reference evidence="3 4" key="3">
    <citation type="submission" date="2020-08" db="EMBL/GenBank/DDBJ databases">
        <title>Genomic Encyclopedia of Type Strains, Phase IV (KMG-IV): sequencing the most valuable type-strain genomes for metagenomic binning, comparative biology and taxonomic classification.</title>
        <authorList>
            <person name="Goeker M."/>
        </authorList>
    </citation>
    <scope>NUCLEOTIDE SEQUENCE [LARGE SCALE GENOMIC DNA]</scope>
    <source>
        <strain evidence="3 4">DSM 24105</strain>
    </source>
</reference>
<organism evidence="3 4">
    <name type="scientific">Methylobacterium brachythecii</name>
    <dbReference type="NCBI Taxonomy" id="1176177"/>
    <lineage>
        <taxon>Bacteria</taxon>
        <taxon>Pseudomonadati</taxon>
        <taxon>Pseudomonadota</taxon>
        <taxon>Alphaproteobacteria</taxon>
        <taxon>Hyphomicrobiales</taxon>
        <taxon>Methylobacteriaceae</taxon>
        <taxon>Methylobacterium</taxon>
    </lineage>
</organism>
<evidence type="ECO:0000313" key="3">
    <source>
        <dbReference type="EMBL" id="MBB3905436.1"/>
    </source>
</evidence>
<keyword evidence="3" id="KW-0238">DNA-binding</keyword>
<reference evidence="2" key="1">
    <citation type="journal article" date="2014" name="Int. J. Syst. Evol. Microbiol.">
        <title>Complete genome of a new Firmicutes species belonging to the dominant human colonic microbiota ('Ruminococcus bicirculans') reveals two chromosomes and a selective capacity to utilize plant glucans.</title>
        <authorList>
            <consortium name="NISC Comparative Sequencing Program"/>
            <person name="Wegmann U."/>
            <person name="Louis P."/>
            <person name="Goesmann A."/>
            <person name="Henrissat B."/>
            <person name="Duncan S.H."/>
            <person name="Flint H.J."/>
        </authorList>
    </citation>
    <scope>NUCLEOTIDE SEQUENCE</scope>
    <source>
        <strain evidence="2">NBRC 107710</strain>
    </source>
</reference>
<keyword evidence="5" id="KW-1185">Reference proteome</keyword>
<protein>
    <submittedName>
        <fullName evidence="2 3">MarR family transcriptional regulator</fullName>
    </submittedName>
</protein>
<evidence type="ECO:0000259" key="1">
    <source>
        <dbReference type="PROSITE" id="PS50995"/>
    </source>
</evidence>
<reference evidence="5" key="2">
    <citation type="journal article" date="2019" name="Int. J. Syst. Evol. Microbiol.">
        <title>The Global Catalogue of Microorganisms (GCM) 10K type strain sequencing project: providing services to taxonomists for standard genome sequencing and annotation.</title>
        <authorList>
            <consortium name="The Broad Institute Genomics Platform"/>
            <consortium name="The Broad Institute Genome Sequencing Center for Infectious Disease"/>
            <person name="Wu L."/>
            <person name="Ma J."/>
        </authorList>
    </citation>
    <scope>NUCLEOTIDE SEQUENCE [LARGE SCALE GENOMIC DNA]</scope>
    <source>
        <strain evidence="5">NBRC 107710</strain>
    </source>
</reference>
<dbReference type="Proteomes" id="UP000517759">
    <property type="component" value="Unassembled WGS sequence"/>
</dbReference>
<dbReference type="Gene3D" id="1.10.10.10">
    <property type="entry name" value="Winged helix-like DNA-binding domain superfamily/Winged helix DNA-binding domain"/>
    <property type="match status" value="1"/>
</dbReference>
<dbReference type="RefSeq" id="WP_183513082.1">
    <property type="nucleotide sequence ID" value="NZ_BSPG01000016.1"/>
</dbReference>
<name>A0A7W6F9R6_9HYPH</name>
<dbReference type="EMBL" id="JACIDN010000012">
    <property type="protein sequence ID" value="MBB3905436.1"/>
    <property type="molecule type" value="Genomic_DNA"/>
</dbReference>
<evidence type="ECO:0000313" key="2">
    <source>
        <dbReference type="EMBL" id="GLS44916.1"/>
    </source>
</evidence>
<dbReference type="EMBL" id="BSPG01000016">
    <property type="protein sequence ID" value="GLS44916.1"/>
    <property type="molecule type" value="Genomic_DNA"/>
</dbReference>
<comment type="caution">
    <text evidence="3">The sequence shown here is derived from an EMBL/GenBank/DDBJ whole genome shotgun (WGS) entry which is preliminary data.</text>
</comment>
<dbReference type="AlphaFoldDB" id="A0A7W6F9R6"/>
<dbReference type="PRINTS" id="PR00598">
    <property type="entry name" value="HTHMARR"/>
</dbReference>
<accession>A0A7W6F9R6</accession>
<dbReference type="PANTHER" id="PTHR33164">
    <property type="entry name" value="TRANSCRIPTIONAL REGULATOR, MARR FAMILY"/>
    <property type="match status" value="1"/>
</dbReference>
<dbReference type="InterPro" id="IPR039422">
    <property type="entry name" value="MarR/SlyA-like"/>
</dbReference>